<keyword evidence="4 8" id="KW-0349">Heme</keyword>
<evidence type="ECO:0000313" key="11">
    <source>
        <dbReference type="RefSeq" id="XP_013174178.1"/>
    </source>
</evidence>
<dbReference type="PRINTS" id="PR00457">
    <property type="entry name" value="ANPEROXIDASE"/>
</dbReference>
<dbReference type="GO" id="GO:0046872">
    <property type="term" value="F:metal ion binding"/>
    <property type="evidence" value="ECO:0007669"/>
    <property type="project" value="UniProtKB-KW"/>
</dbReference>
<feature type="binding site" description="axial binding residue" evidence="8">
    <location>
        <position position="412"/>
    </location>
    <ligand>
        <name>heme b</name>
        <dbReference type="ChEBI" id="CHEBI:60344"/>
    </ligand>
    <ligandPart>
        <name>Fe</name>
        <dbReference type="ChEBI" id="CHEBI:18248"/>
    </ligandPart>
</feature>
<dbReference type="InterPro" id="IPR019791">
    <property type="entry name" value="Haem_peroxidase_animal"/>
</dbReference>
<keyword evidence="8" id="KW-0479">Metal-binding</keyword>
<keyword evidence="7 8" id="KW-0408">Iron</keyword>
<dbReference type="GO" id="GO:0005576">
    <property type="term" value="C:extracellular region"/>
    <property type="evidence" value="ECO:0007669"/>
    <property type="project" value="UniProtKB-SubCell"/>
</dbReference>
<evidence type="ECO:0000256" key="3">
    <source>
        <dbReference type="ARBA" id="ARBA00022559"/>
    </source>
</evidence>
<dbReference type="AlphaFoldDB" id="A0AAJ6ZK58"/>
<gene>
    <name evidence="10 11 12" type="primary">LOC106122634</name>
</gene>
<dbReference type="PROSITE" id="PS50292">
    <property type="entry name" value="PEROXIDASE_3"/>
    <property type="match status" value="1"/>
</dbReference>
<dbReference type="RefSeq" id="XP_013174179.1">
    <property type="nucleotide sequence ID" value="XM_013318725.1"/>
</dbReference>
<evidence type="ECO:0000256" key="8">
    <source>
        <dbReference type="PIRSR" id="PIRSR619791-2"/>
    </source>
</evidence>
<dbReference type="FunFam" id="1.10.640.10:FF:000003">
    <property type="entry name" value="chorion peroxidase"/>
    <property type="match status" value="1"/>
</dbReference>
<evidence type="ECO:0000313" key="12">
    <source>
        <dbReference type="RefSeq" id="XP_013174179.1"/>
    </source>
</evidence>
<feature type="signal peptide" evidence="9">
    <location>
        <begin position="1"/>
        <end position="23"/>
    </location>
</feature>
<evidence type="ECO:0000256" key="2">
    <source>
        <dbReference type="ARBA" id="ARBA00022525"/>
    </source>
</evidence>
<evidence type="ECO:0000313" key="10">
    <source>
        <dbReference type="RefSeq" id="XP_013174176.1"/>
    </source>
</evidence>
<keyword evidence="6" id="KW-0560">Oxidoreductase</keyword>
<keyword evidence="5 9" id="KW-0732">Signal</keyword>
<feature type="chain" id="PRO_5044708525" evidence="9">
    <location>
        <begin position="24"/>
        <end position="652"/>
    </location>
</feature>
<dbReference type="InterPro" id="IPR037120">
    <property type="entry name" value="Haem_peroxidase_sf_animal"/>
</dbReference>
<organism evidence="11">
    <name type="scientific">Papilio xuthus</name>
    <name type="common">Asian swallowtail butterfly</name>
    <dbReference type="NCBI Taxonomy" id="66420"/>
    <lineage>
        <taxon>Eukaryota</taxon>
        <taxon>Metazoa</taxon>
        <taxon>Ecdysozoa</taxon>
        <taxon>Arthropoda</taxon>
        <taxon>Hexapoda</taxon>
        <taxon>Insecta</taxon>
        <taxon>Pterygota</taxon>
        <taxon>Neoptera</taxon>
        <taxon>Endopterygota</taxon>
        <taxon>Lepidoptera</taxon>
        <taxon>Glossata</taxon>
        <taxon>Ditrysia</taxon>
        <taxon>Papilionoidea</taxon>
        <taxon>Papilionidae</taxon>
        <taxon>Papilioninae</taxon>
        <taxon>Papilio</taxon>
    </lineage>
</organism>
<keyword evidence="2" id="KW-0964">Secreted</keyword>
<accession>A0AAJ6ZK58</accession>
<dbReference type="PANTHER" id="PTHR11475">
    <property type="entry name" value="OXIDASE/PEROXIDASE"/>
    <property type="match status" value="1"/>
</dbReference>
<sequence>MLKIKICFVVLTSLSILLSAADSTETEDKSSSLQEVYRALFNRLETFLKNLGLEDTNVNKRALNNEINDRDIVIQTCDKTKSCGESRYRSIDGTCNNLQNPSWGAAKEPFVVLVADARPDSINISAQGNLLPNPREISLKIFPSLSFLDYKWTLNTMQWGQIVAHDISLTGSTSLINTPSPTCCNNEGEFTSEADSNKFCAAIPIPRGVDTRQCFDFVRTVTTNDTGCTAPTAPSYPINENTCYMDLSLIYGVNDNQSKSLREGKGGRMLTVERNGGEWPPQAANAQETCTPTIPANDTCYVAGDSRINQNPELAVLQIILLKEHNRIAGILSKLNGQWNDDKIYQETRRIVIAMSQHITYYEYLPILLGRDNMLKNKIIYEDPKDYINDYKADISAGVTNEFSTAAYRYFHTLIRGKLEIVKENRILQRTIRLSDWYNRPSVIEEPDAFDGLARGLSYQSEDRADQYFDAETSQYLLRGNNTKGSDLRAIDIQRGRDHRLASYVALRRFCGLSEPKTFDDLSVDISRTNIAMLKSLYKSVDDIDLTVGGSLEKHVPDALMGPTYLCISLIQFYKIRVGDRFFYENGSNMNIAFTPSQLATIRKGTSLARLICDNGINIKSMQPRAFELVSPKNKIVPCDSLPSVDLSLWKE</sequence>
<dbReference type="KEGG" id="pxu:106122634"/>
<dbReference type="CDD" id="cd09823">
    <property type="entry name" value="peroxinectin_like"/>
    <property type="match status" value="1"/>
</dbReference>
<reference evidence="10 11" key="1">
    <citation type="submission" date="2025-04" db="UniProtKB">
        <authorList>
            <consortium name="RefSeq"/>
        </authorList>
    </citation>
    <scope>IDENTIFICATION</scope>
</reference>
<evidence type="ECO:0000256" key="7">
    <source>
        <dbReference type="ARBA" id="ARBA00023004"/>
    </source>
</evidence>
<dbReference type="RefSeq" id="XP_013174176.1">
    <property type="nucleotide sequence ID" value="XM_013318722.1"/>
</dbReference>
<dbReference type="GO" id="GO:0022412">
    <property type="term" value="P:cellular process involved in reproduction in multicellular organism"/>
    <property type="evidence" value="ECO:0007669"/>
    <property type="project" value="UniProtKB-ARBA"/>
</dbReference>
<dbReference type="PANTHER" id="PTHR11475:SF86">
    <property type="entry name" value="PEROXIDASE"/>
    <property type="match status" value="1"/>
</dbReference>
<protein>
    <submittedName>
        <fullName evidence="10 11">Peroxidase-like isoform X1</fullName>
    </submittedName>
</protein>
<dbReference type="Gene3D" id="1.10.640.10">
    <property type="entry name" value="Haem peroxidase domain superfamily, animal type"/>
    <property type="match status" value="1"/>
</dbReference>
<dbReference type="GO" id="GO:0006979">
    <property type="term" value="P:response to oxidative stress"/>
    <property type="evidence" value="ECO:0007669"/>
    <property type="project" value="InterPro"/>
</dbReference>
<evidence type="ECO:0000256" key="9">
    <source>
        <dbReference type="SAM" id="SignalP"/>
    </source>
</evidence>
<dbReference type="GeneID" id="106122634"/>
<dbReference type="Proteomes" id="UP000694872">
    <property type="component" value="Unplaced"/>
</dbReference>
<dbReference type="InterPro" id="IPR010255">
    <property type="entry name" value="Haem_peroxidase_sf"/>
</dbReference>
<dbReference type="RefSeq" id="XP_013174178.1">
    <property type="nucleotide sequence ID" value="XM_013318724.1"/>
</dbReference>
<dbReference type="Pfam" id="PF03098">
    <property type="entry name" value="An_peroxidase"/>
    <property type="match status" value="1"/>
</dbReference>
<evidence type="ECO:0000256" key="6">
    <source>
        <dbReference type="ARBA" id="ARBA00023002"/>
    </source>
</evidence>
<keyword evidence="3" id="KW-0575">Peroxidase</keyword>
<proteinExistence type="predicted"/>
<evidence type="ECO:0000256" key="1">
    <source>
        <dbReference type="ARBA" id="ARBA00004613"/>
    </source>
</evidence>
<evidence type="ECO:0000256" key="5">
    <source>
        <dbReference type="ARBA" id="ARBA00022729"/>
    </source>
</evidence>
<name>A0AAJ6ZK58_PAPXU</name>
<dbReference type="GO" id="GO:0020037">
    <property type="term" value="F:heme binding"/>
    <property type="evidence" value="ECO:0007669"/>
    <property type="project" value="InterPro"/>
</dbReference>
<comment type="subcellular location">
    <subcellularLocation>
        <location evidence="1">Secreted</location>
    </subcellularLocation>
</comment>
<dbReference type="GO" id="GO:0004601">
    <property type="term" value="F:peroxidase activity"/>
    <property type="evidence" value="ECO:0007669"/>
    <property type="project" value="UniProtKB-KW"/>
</dbReference>
<evidence type="ECO:0000256" key="4">
    <source>
        <dbReference type="ARBA" id="ARBA00022617"/>
    </source>
</evidence>
<dbReference type="SUPFAM" id="SSF48113">
    <property type="entry name" value="Heme-dependent peroxidases"/>
    <property type="match status" value="1"/>
</dbReference>